<evidence type="ECO:0000256" key="2">
    <source>
        <dbReference type="ARBA" id="ARBA00022434"/>
    </source>
</evidence>
<dbReference type="GO" id="GO:0044754">
    <property type="term" value="C:autolysosome"/>
    <property type="evidence" value="ECO:0007669"/>
    <property type="project" value="UniProtKB-SubCell"/>
</dbReference>
<keyword evidence="4 8" id="KW-0408">Iron</keyword>
<comment type="function">
    <text evidence="6">Stores iron in a soluble, non-toxic, readily available form. Important for iron homeostasis. Iron is taken up in the ferrous form and deposited as ferric hydroxides after oxidation. Also plays a role in delivery of iron to cells. Mediates iron uptake in capsule cells of the developing kidney. Delivery to lysosomes by the cargo receptor NCOA4 for autophagic degradation and release or iron.</text>
</comment>
<dbReference type="PROSITE" id="PS50905">
    <property type="entry name" value="FERRITIN_LIKE"/>
    <property type="match status" value="1"/>
</dbReference>
<proteinExistence type="inferred from homology"/>
<dbReference type="InterPro" id="IPR012347">
    <property type="entry name" value="Ferritin-like"/>
</dbReference>
<evidence type="ECO:0000256" key="6">
    <source>
        <dbReference type="ARBA" id="ARBA00045578"/>
    </source>
</evidence>
<name>A0A485NKR3_LYNPA</name>
<dbReference type="AlphaFoldDB" id="A0A485NKR3"/>
<dbReference type="SUPFAM" id="SSF47240">
    <property type="entry name" value="Ferritin-like"/>
    <property type="match status" value="1"/>
</dbReference>
<evidence type="ECO:0000256" key="4">
    <source>
        <dbReference type="ARBA" id="ARBA00023004"/>
    </source>
</evidence>
<dbReference type="InterPro" id="IPR009078">
    <property type="entry name" value="Ferritin-like_SF"/>
</dbReference>
<dbReference type="Gene3D" id="1.20.1260.10">
    <property type="match status" value="1"/>
</dbReference>
<dbReference type="GO" id="GO:0006879">
    <property type="term" value="P:intracellular iron ion homeostasis"/>
    <property type="evidence" value="ECO:0007669"/>
    <property type="project" value="UniProtKB-KW"/>
</dbReference>
<evidence type="ECO:0000256" key="3">
    <source>
        <dbReference type="ARBA" id="ARBA00022723"/>
    </source>
</evidence>
<feature type="binding site" evidence="8">
    <location>
        <position position="24"/>
    </location>
    <ligand>
        <name>Fe cation</name>
        <dbReference type="ChEBI" id="CHEBI:24875"/>
        <label>1</label>
    </ligand>
</feature>
<dbReference type="GO" id="GO:0008198">
    <property type="term" value="F:ferrous iron binding"/>
    <property type="evidence" value="ECO:0007669"/>
    <property type="project" value="TreeGrafter"/>
</dbReference>
<keyword evidence="2 9" id="KW-0409">Iron storage</keyword>
<dbReference type="EMBL" id="CAAGRJ010018555">
    <property type="protein sequence ID" value="VFV33780.1"/>
    <property type="molecule type" value="Genomic_DNA"/>
</dbReference>
<evidence type="ECO:0000256" key="8">
    <source>
        <dbReference type="PIRSR" id="PIRSR601519-1"/>
    </source>
</evidence>
<dbReference type="PROSITE" id="PS00204">
    <property type="entry name" value="FERRITIN_2"/>
    <property type="match status" value="1"/>
</dbReference>
<reference evidence="11 12" key="1">
    <citation type="submission" date="2019-01" db="EMBL/GenBank/DDBJ databases">
        <authorList>
            <person name="Alioto T."/>
            <person name="Alioto T."/>
        </authorList>
    </citation>
    <scope>NUCLEOTIDE SEQUENCE [LARGE SCALE GENOMIC DNA]</scope>
</reference>
<comment type="subunit">
    <text evidence="7">Oligomer of 24 subunits. There are two types of subunits: L (light) chain and H (heavy) chain. The major chain can be light or heavy, depending on the species and tissue type. The functional molecule forms a roughly spherical shell with a diameter of 12 nm and contains a central cavity into which the insoluble mineral iron core is deposited. Interacts with NCOA4.</text>
</comment>
<evidence type="ECO:0000259" key="10">
    <source>
        <dbReference type="PROSITE" id="PS50905"/>
    </source>
</evidence>
<evidence type="ECO:0000256" key="1">
    <source>
        <dbReference type="ARBA" id="ARBA00007513"/>
    </source>
</evidence>
<dbReference type="GO" id="GO:0008199">
    <property type="term" value="F:ferric iron binding"/>
    <property type="evidence" value="ECO:0007669"/>
    <property type="project" value="InterPro"/>
</dbReference>
<dbReference type="InterPro" id="IPR009040">
    <property type="entry name" value="Ferritin-like_diiron"/>
</dbReference>
<evidence type="ECO:0000256" key="7">
    <source>
        <dbReference type="ARBA" id="ARBA00047045"/>
    </source>
</evidence>
<dbReference type="GO" id="GO:0006826">
    <property type="term" value="P:iron ion transport"/>
    <property type="evidence" value="ECO:0007669"/>
    <property type="project" value="InterPro"/>
</dbReference>
<feature type="non-terminal residue" evidence="11">
    <location>
        <position position="74"/>
    </location>
</feature>
<evidence type="ECO:0000256" key="9">
    <source>
        <dbReference type="RuleBase" id="RU361145"/>
    </source>
</evidence>
<dbReference type="PANTHER" id="PTHR11431:SF47">
    <property type="entry name" value="FERRITIN LIGHT CHAIN"/>
    <property type="match status" value="1"/>
</dbReference>
<comment type="subcellular location">
    <subcellularLocation>
        <location evidence="5">Autolysosome</location>
    </subcellularLocation>
</comment>
<dbReference type="InterPro" id="IPR001519">
    <property type="entry name" value="Ferritin"/>
</dbReference>
<feature type="non-terminal residue" evidence="11">
    <location>
        <position position="1"/>
    </location>
</feature>
<protein>
    <recommendedName>
        <fullName evidence="9">Ferritin</fullName>
    </recommendedName>
</protein>
<sequence length="74" mass="8403">DVQSPSQDERSKTLEVTEAALVLENLNEVLLNLHALGSSHTDHHLCDFLENHFLDDEVKLIKKMGNHLTNLCRL</sequence>
<dbReference type="InterPro" id="IPR014034">
    <property type="entry name" value="Ferritin_CS"/>
</dbReference>
<dbReference type="PANTHER" id="PTHR11431">
    <property type="entry name" value="FERRITIN"/>
    <property type="match status" value="1"/>
</dbReference>
<feature type="domain" description="Ferritin-like diiron" evidence="10">
    <location>
        <begin position="1"/>
        <end position="74"/>
    </location>
</feature>
<dbReference type="Pfam" id="PF00210">
    <property type="entry name" value="Ferritin"/>
    <property type="match status" value="1"/>
</dbReference>
<dbReference type="InterPro" id="IPR008331">
    <property type="entry name" value="Ferritin_DPS_dom"/>
</dbReference>
<organism evidence="11 12">
    <name type="scientific">Lynx pardinus</name>
    <name type="common">Iberian lynx</name>
    <name type="synonym">Felis pardina</name>
    <dbReference type="NCBI Taxonomy" id="191816"/>
    <lineage>
        <taxon>Eukaryota</taxon>
        <taxon>Metazoa</taxon>
        <taxon>Chordata</taxon>
        <taxon>Craniata</taxon>
        <taxon>Vertebrata</taxon>
        <taxon>Euteleostomi</taxon>
        <taxon>Mammalia</taxon>
        <taxon>Eutheria</taxon>
        <taxon>Laurasiatheria</taxon>
        <taxon>Carnivora</taxon>
        <taxon>Feliformia</taxon>
        <taxon>Felidae</taxon>
        <taxon>Felinae</taxon>
        <taxon>Lynx</taxon>
    </lineage>
</organism>
<evidence type="ECO:0000256" key="5">
    <source>
        <dbReference type="ARBA" id="ARBA00044942"/>
    </source>
</evidence>
<keyword evidence="12" id="KW-1185">Reference proteome</keyword>
<evidence type="ECO:0000313" key="11">
    <source>
        <dbReference type="EMBL" id="VFV33780.1"/>
    </source>
</evidence>
<keyword evidence="3 8" id="KW-0479">Metal-binding</keyword>
<evidence type="ECO:0000313" key="12">
    <source>
        <dbReference type="Proteomes" id="UP000386466"/>
    </source>
</evidence>
<accession>A0A485NKR3</accession>
<gene>
    <name evidence="11" type="ORF">LYPA_23C016672</name>
</gene>
<dbReference type="Proteomes" id="UP000386466">
    <property type="component" value="Unassembled WGS sequence"/>
</dbReference>
<comment type="similarity">
    <text evidence="1 9">Belongs to the ferritin family.</text>
</comment>